<sequence>MKIRKLLSNIKHRLLHKKEQWDIVEVNGKSIKCLKNSYRKTKDSDDDWFNDLSKNSTVIFDIGCNIGYTALLGLTNENVKKILLVDPNPEALFIAHKNLIENNLIGKTSTFVSFVSDTNDNEIDFYTIGHGAAGSIYKSHAETAASLNSFIKVKTVTLDFLSSYFDLAPDFVKIDVEGAEFQVLGGAKETVLKNKPKILVEMHSNKELSMFENTNNVLKWCQEIDYDAWYLTNKELLTTPETVKKRGKCHFLLLPKGHLFPSYLN</sequence>
<dbReference type="PANTHER" id="PTHR34203:SF15">
    <property type="entry name" value="SLL1173 PROTEIN"/>
    <property type="match status" value="1"/>
</dbReference>
<evidence type="ECO:0000313" key="2">
    <source>
        <dbReference type="EMBL" id="GGD15076.1"/>
    </source>
</evidence>
<gene>
    <name evidence="2" type="ORF">GCM10011343_02580</name>
</gene>
<dbReference type="NCBIfam" id="TIGR01444">
    <property type="entry name" value="fkbM_fam"/>
    <property type="match status" value="1"/>
</dbReference>
<dbReference type="InterPro" id="IPR006342">
    <property type="entry name" value="FkbM_mtfrase"/>
</dbReference>
<organism evidence="2 3">
    <name type="scientific">Flavobacterium orientale</name>
    <dbReference type="NCBI Taxonomy" id="1756020"/>
    <lineage>
        <taxon>Bacteria</taxon>
        <taxon>Pseudomonadati</taxon>
        <taxon>Bacteroidota</taxon>
        <taxon>Flavobacteriia</taxon>
        <taxon>Flavobacteriales</taxon>
        <taxon>Flavobacteriaceae</taxon>
        <taxon>Flavobacterium</taxon>
    </lineage>
</organism>
<accession>A0A916XV73</accession>
<dbReference type="Gene3D" id="3.40.50.150">
    <property type="entry name" value="Vaccinia Virus protein VP39"/>
    <property type="match status" value="1"/>
</dbReference>
<dbReference type="PANTHER" id="PTHR34203">
    <property type="entry name" value="METHYLTRANSFERASE, FKBM FAMILY PROTEIN"/>
    <property type="match status" value="1"/>
</dbReference>
<dbReference type="InterPro" id="IPR052514">
    <property type="entry name" value="SAM-dependent_MTase"/>
</dbReference>
<dbReference type="EMBL" id="BMFG01000001">
    <property type="protein sequence ID" value="GGD15076.1"/>
    <property type="molecule type" value="Genomic_DNA"/>
</dbReference>
<reference evidence="2" key="2">
    <citation type="submission" date="2020-09" db="EMBL/GenBank/DDBJ databases">
        <authorList>
            <person name="Sun Q."/>
            <person name="Zhou Y."/>
        </authorList>
    </citation>
    <scope>NUCLEOTIDE SEQUENCE</scope>
    <source>
        <strain evidence="2">CGMCC 1.12506</strain>
    </source>
</reference>
<evidence type="ECO:0000313" key="3">
    <source>
        <dbReference type="Proteomes" id="UP000625735"/>
    </source>
</evidence>
<evidence type="ECO:0000259" key="1">
    <source>
        <dbReference type="Pfam" id="PF05050"/>
    </source>
</evidence>
<keyword evidence="3" id="KW-1185">Reference proteome</keyword>
<proteinExistence type="predicted"/>
<protein>
    <recommendedName>
        <fullName evidence="1">Methyltransferase FkbM domain-containing protein</fullName>
    </recommendedName>
</protein>
<feature type="domain" description="Methyltransferase FkbM" evidence="1">
    <location>
        <begin position="61"/>
        <end position="226"/>
    </location>
</feature>
<dbReference type="AlphaFoldDB" id="A0A916XV73"/>
<dbReference type="RefSeq" id="WP_188360692.1">
    <property type="nucleotide sequence ID" value="NZ_BMFG01000001.1"/>
</dbReference>
<dbReference type="Pfam" id="PF05050">
    <property type="entry name" value="Methyltransf_21"/>
    <property type="match status" value="1"/>
</dbReference>
<name>A0A916XV73_9FLAO</name>
<dbReference type="SUPFAM" id="SSF53335">
    <property type="entry name" value="S-adenosyl-L-methionine-dependent methyltransferases"/>
    <property type="match status" value="1"/>
</dbReference>
<reference evidence="2" key="1">
    <citation type="journal article" date="2014" name="Int. J. Syst. Evol. Microbiol.">
        <title>Complete genome sequence of Corynebacterium casei LMG S-19264T (=DSM 44701T), isolated from a smear-ripened cheese.</title>
        <authorList>
            <consortium name="US DOE Joint Genome Institute (JGI-PGF)"/>
            <person name="Walter F."/>
            <person name="Albersmeier A."/>
            <person name="Kalinowski J."/>
            <person name="Ruckert C."/>
        </authorList>
    </citation>
    <scope>NUCLEOTIDE SEQUENCE</scope>
    <source>
        <strain evidence="2">CGMCC 1.12506</strain>
    </source>
</reference>
<dbReference type="InterPro" id="IPR029063">
    <property type="entry name" value="SAM-dependent_MTases_sf"/>
</dbReference>
<comment type="caution">
    <text evidence="2">The sequence shown here is derived from an EMBL/GenBank/DDBJ whole genome shotgun (WGS) entry which is preliminary data.</text>
</comment>
<dbReference type="Proteomes" id="UP000625735">
    <property type="component" value="Unassembled WGS sequence"/>
</dbReference>